<name>R0LJ73_ANAPL</name>
<keyword evidence="3" id="KW-1185">Reference proteome</keyword>
<evidence type="ECO:0000313" key="3">
    <source>
        <dbReference type="Proteomes" id="UP000296049"/>
    </source>
</evidence>
<accession>R0LJ73</accession>
<feature type="compositionally biased region" description="Polar residues" evidence="1">
    <location>
        <begin position="78"/>
        <end position="95"/>
    </location>
</feature>
<dbReference type="EMBL" id="KB743197">
    <property type="protein sequence ID" value="EOB00408.1"/>
    <property type="molecule type" value="Genomic_DNA"/>
</dbReference>
<feature type="region of interest" description="Disordered" evidence="1">
    <location>
        <begin position="1"/>
        <end position="43"/>
    </location>
</feature>
<reference evidence="3" key="1">
    <citation type="journal article" date="2013" name="Nat. Genet.">
        <title>The duck genome and transcriptome provide insight into an avian influenza virus reservoir species.</title>
        <authorList>
            <person name="Huang Y."/>
            <person name="Li Y."/>
            <person name="Burt D.W."/>
            <person name="Chen H."/>
            <person name="Zhang Y."/>
            <person name="Qian W."/>
            <person name="Kim H."/>
            <person name="Gan S."/>
            <person name="Zhao Y."/>
            <person name="Li J."/>
            <person name="Yi K."/>
            <person name="Feng H."/>
            <person name="Zhu P."/>
            <person name="Li B."/>
            <person name="Liu Q."/>
            <person name="Fairley S."/>
            <person name="Magor K.E."/>
            <person name="Du Z."/>
            <person name="Hu X."/>
            <person name="Goodman L."/>
            <person name="Tafer H."/>
            <person name="Vignal A."/>
            <person name="Lee T."/>
            <person name="Kim K.W."/>
            <person name="Sheng Z."/>
            <person name="An Y."/>
            <person name="Searle S."/>
            <person name="Herrero J."/>
            <person name="Groenen M.A."/>
            <person name="Crooijmans R.P."/>
            <person name="Faraut T."/>
            <person name="Cai Q."/>
            <person name="Webster R.G."/>
            <person name="Aldridge J.R."/>
            <person name="Warren W.C."/>
            <person name="Bartschat S."/>
            <person name="Kehr S."/>
            <person name="Marz M."/>
            <person name="Stadler P.F."/>
            <person name="Smith J."/>
            <person name="Kraus R.H."/>
            <person name="Zhao Y."/>
            <person name="Ren L."/>
            <person name="Fei J."/>
            <person name="Morisson M."/>
            <person name="Kaiser P."/>
            <person name="Griffin D.K."/>
            <person name="Rao M."/>
            <person name="Pitel F."/>
            <person name="Wang J."/>
            <person name="Li N."/>
        </authorList>
    </citation>
    <scope>NUCLEOTIDE SEQUENCE [LARGE SCALE GENOMIC DNA]</scope>
</reference>
<evidence type="ECO:0000313" key="2">
    <source>
        <dbReference type="EMBL" id="EOB00408.1"/>
    </source>
</evidence>
<dbReference type="Proteomes" id="UP000296049">
    <property type="component" value="Unassembled WGS sequence"/>
</dbReference>
<evidence type="ECO:0000256" key="1">
    <source>
        <dbReference type="SAM" id="MobiDB-lite"/>
    </source>
</evidence>
<protein>
    <submittedName>
        <fullName evidence="2">Uncharacterized protein</fullName>
    </submittedName>
</protein>
<proteinExistence type="predicted"/>
<feature type="compositionally biased region" description="Basic and acidic residues" evidence="1">
    <location>
        <begin position="26"/>
        <end position="37"/>
    </location>
</feature>
<organism evidence="2 3">
    <name type="scientific">Anas platyrhynchos</name>
    <name type="common">Mallard</name>
    <name type="synonym">Anas boschas</name>
    <dbReference type="NCBI Taxonomy" id="8839"/>
    <lineage>
        <taxon>Eukaryota</taxon>
        <taxon>Metazoa</taxon>
        <taxon>Chordata</taxon>
        <taxon>Craniata</taxon>
        <taxon>Vertebrata</taxon>
        <taxon>Euteleostomi</taxon>
        <taxon>Archelosauria</taxon>
        <taxon>Archosauria</taxon>
        <taxon>Dinosauria</taxon>
        <taxon>Saurischia</taxon>
        <taxon>Theropoda</taxon>
        <taxon>Coelurosauria</taxon>
        <taxon>Aves</taxon>
        <taxon>Neognathae</taxon>
        <taxon>Galloanserae</taxon>
        <taxon>Anseriformes</taxon>
        <taxon>Anatidae</taxon>
        <taxon>Anatinae</taxon>
        <taxon>Anas</taxon>
    </lineage>
</organism>
<sequence length="142" mass="15813">MERVNTGIAKKLKSPCRTGNQIKSLVPKDQKHEHHTETTNPSLNGQLCTITGIQYRDNGRQEKEDKLLLTVGTVSSRQYSSSPTEFSDESVSSDATLRPQALEEKCRLPSRWPWRLSSPSSIGALGITFWHLSKVDSAMAKS</sequence>
<gene>
    <name evidence="2" type="ORF">Anapl_00718</name>
</gene>
<feature type="region of interest" description="Disordered" evidence="1">
    <location>
        <begin position="78"/>
        <end position="98"/>
    </location>
</feature>
<dbReference type="AlphaFoldDB" id="R0LJ73"/>